<keyword evidence="1" id="KW-0812">Transmembrane</keyword>
<feature type="transmembrane region" description="Helical" evidence="1">
    <location>
        <begin position="172"/>
        <end position="193"/>
    </location>
</feature>
<reference evidence="3" key="1">
    <citation type="submission" date="2022-05" db="EMBL/GenBank/DDBJ databases">
        <title>Novel bacterial taxa in a minimal lignocellulolytic consortium and its capacity to transform plastics disclosed by genome-resolved metagenomics.</title>
        <authorList>
            <person name="Rodriguez C.A.D."/>
            <person name="Diaz-Garcia L."/>
            <person name="Herrera K."/>
            <person name="Tarazona N.A."/>
            <person name="Sproer C."/>
            <person name="Overmann J."/>
            <person name="Jimenez D.J."/>
        </authorList>
    </citation>
    <scope>NUCLEOTIDE SEQUENCE</scope>
    <source>
        <strain evidence="3">MAG5</strain>
    </source>
</reference>
<organism evidence="3 4">
    <name type="scientific">Candidatus Pristimantibacillus lignocellulolyticus</name>
    <dbReference type="NCBI Taxonomy" id="2994561"/>
    <lineage>
        <taxon>Bacteria</taxon>
        <taxon>Bacillati</taxon>
        <taxon>Bacillota</taxon>
        <taxon>Bacilli</taxon>
        <taxon>Bacillales</taxon>
        <taxon>Paenibacillaceae</taxon>
        <taxon>Candidatus Pristimantibacillus</taxon>
    </lineage>
</organism>
<name>A0A9J6ZI92_9BACL</name>
<proteinExistence type="predicted"/>
<protein>
    <recommendedName>
        <fullName evidence="2">Bacterial Pleckstrin homology domain-containing protein</fullName>
    </recommendedName>
</protein>
<dbReference type="InterPro" id="IPR027783">
    <property type="entry name" value="Bacterial_PH-related"/>
</dbReference>
<feature type="transmembrane region" description="Helical" evidence="1">
    <location>
        <begin position="6"/>
        <end position="21"/>
    </location>
</feature>
<evidence type="ECO:0000313" key="4">
    <source>
        <dbReference type="Proteomes" id="UP001056756"/>
    </source>
</evidence>
<dbReference type="Proteomes" id="UP001056756">
    <property type="component" value="Chromosome"/>
</dbReference>
<sequence>MTIILVLIGIICHLIIYYTYLNQAKYRKGMLFAILLPEGALSNPEIQIIQQQYSRKIKINNRWMIVSYIPLIALHSLTTFQVLYFIGWLILMIFWLTKPFRQALIATIVLKQEHDWYVNDKQEVSGLLVNDDGDEYWRNGFTYDNANDRRVLIPRRAGIGITINTATRTGKIIKRSTIFITLLCCILISLMMIRTEFNSPKLQITQGQTIVIKYPMYSDNFLVEDIIGVSIVDNYPKVKKISGVVTLNSLRGYFRSSKLGEIRMYITKRNPPYIQIQTKSGYIFYNDKDPEKTNQWYKKLLVLHNQTVNMMKYKSNIK</sequence>
<feature type="domain" description="Bacterial Pleckstrin homology" evidence="2">
    <location>
        <begin position="207"/>
        <end position="292"/>
    </location>
</feature>
<keyword evidence="1" id="KW-0472">Membrane</keyword>
<feature type="transmembrane region" description="Helical" evidence="1">
    <location>
        <begin position="65"/>
        <end position="96"/>
    </location>
</feature>
<evidence type="ECO:0000259" key="2">
    <source>
        <dbReference type="Pfam" id="PF10882"/>
    </source>
</evidence>
<dbReference type="AlphaFoldDB" id="A0A9J6ZI92"/>
<evidence type="ECO:0000256" key="1">
    <source>
        <dbReference type="SAM" id="Phobius"/>
    </source>
</evidence>
<accession>A0A9J6ZI92</accession>
<gene>
    <name evidence="3" type="ORF">NAG76_06670</name>
</gene>
<dbReference type="KEGG" id="plig:NAG76_06670"/>
<dbReference type="EMBL" id="CP097899">
    <property type="protein sequence ID" value="URN95922.1"/>
    <property type="molecule type" value="Genomic_DNA"/>
</dbReference>
<keyword evidence="1" id="KW-1133">Transmembrane helix</keyword>
<dbReference type="Pfam" id="PF10882">
    <property type="entry name" value="bPH_5"/>
    <property type="match status" value="1"/>
</dbReference>
<evidence type="ECO:0000313" key="3">
    <source>
        <dbReference type="EMBL" id="URN95922.1"/>
    </source>
</evidence>